<keyword evidence="4" id="KW-0732">Signal</keyword>
<accession>A0A291C2J6</accession>
<proteinExistence type="evidence at transcript level"/>
<dbReference type="Pfam" id="PF02950">
    <property type="entry name" value="Conotoxin"/>
    <property type="match status" value="1"/>
</dbReference>
<feature type="signal peptide" evidence="4">
    <location>
        <begin position="1"/>
        <end position="22"/>
    </location>
</feature>
<evidence type="ECO:0000313" key="6">
    <source>
        <dbReference type="EMBL" id="ATF27675.1"/>
    </source>
</evidence>
<dbReference type="InterPro" id="IPR004214">
    <property type="entry name" value="Conotoxin"/>
</dbReference>
<dbReference type="PROSITE" id="PS51257">
    <property type="entry name" value="PROKAR_LIPOPROTEIN"/>
    <property type="match status" value="1"/>
</dbReference>
<dbReference type="GO" id="GO:0005576">
    <property type="term" value="C:extracellular region"/>
    <property type="evidence" value="ECO:0007669"/>
    <property type="project" value="UniProtKB-SubCell"/>
</dbReference>
<reference evidence="5" key="2">
    <citation type="submission" date="2017-07" db="EMBL/GenBank/DDBJ databases">
        <authorList>
            <person name="Sun Z.S."/>
            <person name="Albrecht U."/>
            <person name="Echele G."/>
            <person name="Lee C.C."/>
        </authorList>
    </citation>
    <scope>NUCLEOTIDE SEQUENCE</scope>
    <source>
        <strain evidence="5">O1_Ps6.16</strain>
        <strain evidence="6">O1_Ps6.16ii</strain>
    </source>
</reference>
<evidence type="ECO:0000256" key="3">
    <source>
        <dbReference type="SAM" id="MobiDB-lite"/>
    </source>
</evidence>
<sequence>MKLTCVLIVAVLFLTACQLITADDSRDKQEYPAERSRIKRQNSKRSMSTKSCKGPNLACRRNYHCCSKSCKAKSRYNGSCQ</sequence>
<feature type="region of interest" description="Disordered" evidence="3">
    <location>
        <begin position="25"/>
        <end position="54"/>
    </location>
</feature>
<reference evidence="5" key="1">
    <citation type="journal article" date="2017" name="Genome Biol. Evol.">
        <title>Divergence of the Venom Exogene Repertoire in Two Sister Species of Turriconus.</title>
        <authorList>
            <person name="Li Q."/>
            <person name="Barghi N."/>
            <person name="Lu A."/>
            <person name="Fedosov A.E."/>
            <person name="Bandyopadhyay P.K."/>
            <person name="Lluisma A.O."/>
            <person name="Concepcion G.P."/>
            <person name="Yandell M."/>
            <person name="Olivera B.M."/>
            <person name="Safavi-Hemami H."/>
        </authorList>
    </citation>
    <scope>NUCLEOTIDE SEQUENCE</scope>
    <source>
        <strain evidence="5">O1_Ps6.16</strain>
        <strain evidence="6">O1_Ps6.16ii</strain>
    </source>
</reference>
<comment type="subcellular location">
    <subcellularLocation>
        <location evidence="1">Secreted</location>
    </subcellularLocation>
</comment>
<evidence type="ECO:0000256" key="2">
    <source>
        <dbReference type="ARBA" id="ARBA00022525"/>
    </source>
</evidence>
<dbReference type="EMBL" id="MF576841">
    <property type="protein sequence ID" value="ATF27675.1"/>
    <property type="molecule type" value="mRNA"/>
</dbReference>
<evidence type="ECO:0000313" key="5">
    <source>
        <dbReference type="EMBL" id="ATF27674.1"/>
    </source>
</evidence>
<feature type="compositionally biased region" description="Basic and acidic residues" evidence="3">
    <location>
        <begin position="25"/>
        <end position="36"/>
    </location>
</feature>
<dbReference type="GO" id="GO:0008200">
    <property type="term" value="F:ion channel inhibitor activity"/>
    <property type="evidence" value="ECO:0007669"/>
    <property type="project" value="InterPro"/>
</dbReference>
<evidence type="ECO:0000256" key="1">
    <source>
        <dbReference type="ARBA" id="ARBA00004613"/>
    </source>
</evidence>
<feature type="chain" id="PRO_5015077710" evidence="4">
    <location>
        <begin position="23"/>
        <end position="81"/>
    </location>
</feature>
<evidence type="ECO:0000256" key="4">
    <source>
        <dbReference type="SAM" id="SignalP"/>
    </source>
</evidence>
<protein>
    <submittedName>
        <fullName evidence="5">Conotoxin</fullName>
    </submittedName>
</protein>
<dbReference type="AlphaFoldDB" id="A0A291C2J6"/>
<dbReference type="EMBL" id="MF576840">
    <property type="protein sequence ID" value="ATF27674.1"/>
    <property type="molecule type" value="mRNA"/>
</dbReference>
<keyword evidence="2" id="KW-0964">Secreted</keyword>
<organism evidence="5">
    <name type="scientific">Conus praecellens</name>
    <name type="common">Admirable cone</name>
    <dbReference type="NCBI Taxonomy" id="128530"/>
    <lineage>
        <taxon>Eukaryota</taxon>
        <taxon>Metazoa</taxon>
        <taxon>Spiralia</taxon>
        <taxon>Lophotrochozoa</taxon>
        <taxon>Mollusca</taxon>
        <taxon>Gastropoda</taxon>
        <taxon>Caenogastropoda</taxon>
        <taxon>Neogastropoda</taxon>
        <taxon>Conoidea</taxon>
        <taxon>Conidae</taxon>
        <taxon>Conus</taxon>
        <taxon>Turriconus</taxon>
    </lineage>
</organism>
<name>A0A291C2J6_CONPC</name>